<protein>
    <submittedName>
        <fullName evidence="1">Thioredoxin family protein</fullName>
    </submittedName>
</protein>
<dbReference type="Pfam" id="PF14595">
    <property type="entry name" value="Thioredoxin_9"/>
    <property type="match status" value="1"/>
</dbReference>
<accession>A0ABU2YLL8</accession>
<dbReference type="RefSeq" id="WP_311427359.1">
    <property type="nucleotide sequence ID" value="NZ_JAVRIA010000003.1"/>
</dbReference>
<dbReference type="CDD" id="cd01659">
    <property type="entry name" value="TRX_superfamily"/>
    <property type="match status" value="1"/>
</dbReference>
<sequence length="200" mass="23079">MTLDKTIESALQNSITYSEYRDLVASQVEHKKTSGDNQSEALINYTMLNNRRMKRWDKTVKINEEVVLDIKKFDGKLTWLVLTESWCGDAAHVIPVLNKIAELNNNIKLKLVFRDDHLELMDQFLTHGGRSIPKVIVIEENSNEVIDSYGPRPSTATKMVNDYKKQHGTLTPKFKEDLQRWYNKDKGQTVISDILKTLNL</sequence>
<dbReference type="EMBL" id="JAVRIA010000003">
    <property type="protein sequence ID" value="MDT0558599.1"/>
    <property type="molecule type" value="Genomic_DNA"/>
</dbReference>
<organism evidence="1 2">
    <name type="scientific">Microcosmobacter mediterraneus</name>
    <dbReference type="NCBI Taxonomy" id="3075607"/>
    <lineage>
        <taxon>Bacteria</taxon>
        <taxon>Pseudomonadati</taxon>
        <taxon>Bacteroidota</taxon>
        <taxon>Flavobacteriia</taxon>
        <taxon>Flavobacteriales</taxon>
        <taxon>Flavobacteriaceae</taxon>
        <taxon>Microcosmobacter</taxon>
    </lineage>
</organism>
<reference evidence="1 2" key="1">
    <citation type="submission" date="2023-09" db="EMBL/GenBank/DDBJ databases">
        <authorList>
            <person name="Rey-Velasco X."/>
        </authorList>
    </citation>
    <scope>NUCLEOTIDE SEQUENCE [LARGE SCALE GENOMIC DNA]</scope>
    <source>
        <strain evidence="1 2">W332</strain>
    </source>
</reference>
<evidence type="ECO:0000313" key="2">
    <source>
        <dbReference type="Proteomes" id="UP001259492"/>
    </source>
</evidence>
<proteinExistence type="predicted"/>
<keyword evidence="2" id="KW-1185">Reference proteome</keyword>
<dbReference type="Gene3D" id="3.40.30.10">
    <property type="entry name" value="Glutaredoxin"/>
    <property type="match status" value="1"/>
</dbReference>
<dbReference type="InterPro" id="IPR036249">
    <property type="entry name" value="Thioredoxin-like_sf"/>
</dbReference>
<name>A0ABU2YLL8_9FLAO</name>
<evidence type="ECO:0000313" key="1">
    <source>
        <dbReference type="EMBL" id="MDT0558599.1"/>
    </source>
</evidence>
<dbReference type="Proteomes" id="UP001259492">
    <property type="component" value="Unassembled WGS sequence"/>
</dbReference>
<comment type="caution">
    <text evidence="1">The sequence shown here is derived from an EMBL/GenBank/DDBJ whole genome shotgun (WGS) entry which is preliminary data.</text>
</comment>
<gene>
    <name evidence="1" type="ORF">RM697_08075</name>
</gene>
<dbReference type="SUPFAM" id="SSF52833">
    <property type="entry name" value="Thioredoxin-like"/>
    <property type="match status" value="1"/>
</dbReference>